<evidence type="ECO:0000256" key="5">
    <source>
        <dbReference type="ARBA" id="ARBA00022519"/>
    </source>
</evidence>
<dbReference type="EMBL" id="CP017315">
    <property type="protein sequence ID" value="AQS41963.1"/>
    <property type="molecule type" value="Genomic_DNA"/>
</dbReference>
<organism evidence="16 17">
    <name type="scientific">Candidatus Tokpelaia hoelldobleri</name>
    <dbReference type="NCBI Taxonomy" id="1902579"/>
    <lineage>
        <taxon>Bacteria</taxon>
        <taxon>Pseudomonadati</taxon>
        <taxon>Pseudomonadota</taxon>
        <taxon>Alphaproteobacteria</taxon>
        <taxon>Hyphomicrobiales</taxon>
        <taxon>Candidatus Tokpelaia</taxon>
    </lineage>
</organism>
<evidence type="ECO:0000256" key="11">
    <source>
        <dbReference type="ARBA" id="ARBA00023065"/>
    </source>
</evidence>
<dbReference type="InterPro" id="IPR053951">
    <property type="entry name" value="K_trans_N"/>
</dbReference>
<evidence type="ECO:0000256" key="9">
    <source>
        <dbReference type="ARBA" id="ARBA00022958"/>
    </source>
</evidence>
<keyword evidence="11 13" id="KW-0406">Ion transport</keyword>
<evidence type="ECO:0000256" key="7">
    <source>
        <dbReference type="ARBA" id="ARBA00022692"/>
    </source>
</evidence>
<evidence type="ECO:0000256" key="1">
    <source>
        <dbReference type="ARBA" id="ARBA00004141"/>
    </source>
</evidence>
<feature type="transmembrane region" description="Helical" evidence="13">
    <location>
        <begin position="351"/>
        <end position="371"/>
    </location>
</feature>
<name>A0A1U9JVT3_9HYPH</name>
<dbReference type="Pfam" id="PF22776">
    <property type="entry name" value="K_trans_C"/>
    <property type="match status" value="1"/>
</dbReference>
<dbReference type="PANTHER" id="PTHR30540">
    <property type="entry name" value="OSMOTIC STRESS POTASSIUM TRANSPORTER"/>
    <property type="match status" value="1"/>
</dbReference>
<dbReference type="GO" id="GO:0015293">
    <property type="term" value="F:symporter activity"/>
    <property type="evidence" value="ECO:0007669"/>
    <property type="project" value="UniProtKB-UniRule"/>
</dbReference>
<dbReference type="AlphaFoldDB" id="A0A1U9JVT3"/>
<keyword evidence="12 13" id="KW-0472">Membrane</keyword>
<evidence type="ECO:0000313" key="17">
    <source>
        <dbReference type="Proteomes" id="UP000188912"/>
    </source>
</evidence>
<reference evidence="16 17" key="2">
    <citation type="journal article" date="2016" name="Sci. Rep.">
        <title>The genome of Rhizobiales bacteria in predatory ants reveals urease gene functions but no genes for nitrogen fixation.</title>
        <authorList>
            <person name="Neuvonen M.M."/>
            <person name="Tamarit D."/>
            <person name="Naslund K."/>
            <person name="Liebig J."/>
            <person name="Feldhaar H."/>
            <person name="Moran N.A."/>
            <person name="Guy L."/>
            <person name="Andersson S.G."/>
        </authorList>
    </citation>
    <scope>NUCLEOTIDE SEQUENCE [LARGE SCALE GENOMIC DNA]</scope>
    <source>
        <strain evidence="16 17">Hsal</strain>
    </source>
</reference>
<feature type="transmembrane region" description="Helical" evidence="13">
    <location>
        <begin position="147"/>
        <end position="168"/>
    </location>
</feature>
<evidence type="ECO:0000256" key="10">
    <source>
        <dbReference type="ARBA" id="ARBA00022989"/>
    </source>
</evidence>
<sequence length="635" mass="70097">MANLTDIPDLEEEPGGPPKESFRLLLLGALGVVCGDIGTSPIYAFREALHAGVGHDALEREDIFGVISLIFWALMLVVTIKYIIFVLRADNNGEGGILSLMALVHEHVRKRKKWALALGVVGSSLFFGDSVIMPAMSVLSAIEGLEIVAPDLEAFIVPATVGVLLLLFSMQRFGTTRMSVVFGPVMLVWFLALGILGAWHIFDDMSILAALQPWYGASYVIYNPSIAFVVIGAVFLAVTGAEALYADLGHFGRNPIIAAWLVIAFPCLVLNYFGQGAFILTNGEAMANPFYQMVPEWALVPMIILATLATVIASQAVITGAFSMARQAVQLNILPRLEILHTSATTPGQIYVPRVNFILAALVLLLVIGFGRSSRLASAYGIAVAGNMLVTTLLLFIVMLRIWKWNIIIAFALTLAFSIVDLLFFSANLLKIREGAWVSIGLAALMGILVWTWLRGSRNLFRKTRKNEVALDLIVEKLLADEPPLIPGTAIFLTGDPERVPTALMHSLKHYKVLHEHNVILTVRTASRPRVRNKDRARVSQINKRFMLVTLRFGFMEQPNIPRALGLCRQLGWKFDMMTTSFFVSRRSIKSSPKSDMPHWQRKLFFTMAGSAMDATQYFQIPTDRVIEIGTQVVV</sequence>
<evidence type="ECO:0000256" key="6">
    <source>
        <dbReference type="ARBA" id="ARBA00022538"/>
    </source>
</evidence>
<dbReference type="InterPro" id="IPR003855">
    <property type="entry name" value="K+_transporter"/>
</dbReference>
<dbReference type="GO" id="GO:0005886">
    <property type="term" value="C:plasma membrane"/>
    <property type="evidence" value="ECO:0007669"/>
    <property type="project" value="UniProtKB-SubCell"/>
</dbReference>
<evidence type="ECO:0000313" key="16">
    <source>
        <dbReference type="EMBL" id="AQS41963.1"/>
    </source>
</evidence>
<feature type="transmembrane region" description="Helical" evidence="13">
    <location>
        <begin position="114"/>
        <end position="135"/>
    </location>
</feature>
<dbReference type="KEGG" id="thd:BHV28_12790"/>
<accession>A0A1U9JVT3</accession>
<feature type="transmembrane region" description="Helical" evidence="13">
    <location>
        <begin position="222"/>
        <end position="245"/>
    </location>
</feature>
<dbReference type="STRING" id="1902579.BHV28_12790"/>
<keyword evidence="10 13" id="KW-1133">Transmembrane helix</keyword>
<evidence type="ECO:0000256" key="13">
    <source>
        <dbReference type="HAMAP-Rule" id="MF_01522"/>
    </source>
</evidence>
<feature type="transmembrane region" description="Helical" evidence="13">
    <location>
        <begin position="298"/>
        <end position="322"/>
    </location>
</feature>
<dbReference type="GO" id="GO:0015079">
    <property type="term" value="F:potassium ion transmembrane transporter activity"/>
    <property type="evidence" value="ECO:0007669"/>
    <property type="project" value="UniProtKB-UniRule"/>
</dbReference>
<evidence type="ECO:0000259" key="15">
    <source>
        <dbReference type="Pfam" id="PF22776"/>
    </source>
</evidence>
<keyword evidence="7 13" id="KW-0812">Transmembrane</keyword>
<dbReference type="InterPro" id="IPR023051">
    <property type="entry name" value="Kup"/>
</dbReference>
<comment type="subcellular location">
    <subcellularLocation>
        <location evidence="13">Cell membrane</location>
        <topology evidence="13">Multi-pass membrane protein</topology>
    </subcellularLocation>
    <subcellularLocation>
        <location evidence="1">Membrane</location>
        <topology evidence="1">Multi-pass membrane protein</topology>
    </subcellularLocation>
</comment>
<feature type="domain" description="K+ potassium transporter integral membrane" evidence="14">
    <location>
        <begin position="26"/>
        <end position="476"/>
    </location>
</feature>
<evidence type="ECO:0000256" key="2">
    <source>
        <dbReference type="ARBA" id="ARBA00007019"/>
    </source>
</evidence>
<comment type="catalytic activity">
    <reaction evidence="13">
        <text>K(+)(in) + H(+)(in) = K(+)(out) + H(+)(out)</text>
        <dbReference type="Rhea" id="RHEA:28490"/>
        <dbReference type="ChEBI" id="CHEBI:15378"/>
        <dbReference type="ChEBI" id="CHEBI:29103"/>
    </reaction>
</comment>
<keyword evidence="6 13" id="KW-0633">Potassium transport</keyword>
<dbReference type="Pfam" id="PF02705">
    <property type="entry name" value="K_trans"/>
    <property type="match status" value="1"/>
</dbReference>
<dbReference type="InterPro" id="IPR053952">
    <property type="entry name" value="K_trans_C"/>
</dbReference>
<keyword evidence="4 13" id="KW-1003">Cell membrane</keyword>
<feature type="transmembrane region" description="Helical" evidence="13">
    <location>
        <begin position="257"/>
        <end position="278"/>
    </location>
</feature>
<keyword evidence="17" id="KW-1185">Reference proteome</keyword>
<evidence type="ECO:0000256" key="8">
    <source>
        <dbReference type="ARBA" id="ARBA00022847"/>
    </source>
</evidence>
<feature type="transmembrane region" description="Helical" evidence="13">
    <location>
        <begin position="377"/>
        <end position="400"/>
    </location>
</feature>
<evidence type="ECO:0000259" key="14">
    <source>
        <dbReference type="Pfam" id="PF02705"/>
    </source>
</evidence>
<feature type="transmembrane region" description="Helical" evidence="13">
    <location>
        <begin position="180"/>
        <end position="202"/>
    </location>
</feature>
<comment type="function">
    <text evidence="13">Transport of potassium into the cell. Likely operates as a K(+):H(+) symporter.</text>
</comment>
<keyword evidence="5" id="KW-0997">Cell inner membrane</keyword>
<dbReference type="PANTHER" id="PTHR30540:SF79">
    <property type="entry name" value="LOW AFFINITY POTASSIUM TRANSPORT SYSTEM PROTEIN KUP"/>
    <property type="match status" value="1"/>
</dbReference>
<feature type="domain" description="K+ potassium transporter C-terminal" evidence="15">
    <location>
        <begin position="487"/>
        <end position="634"/>
    </location>
</feature>
<keyword evidence="3 13" id="KW-0813">Transport</keyword>
<gene>
    <name evidence="13 16" type="primary">kup</name>
    <name evidence="16" type="ORF">BHV28_12790</name>
</gene>
<proteinExistence type="inferred from homology"/>
<dbReference type="HAMAP" id="MF_01522">
    <property type="entry name" value="Kup"/>
    <property type="match status" value="1"/>
</dbReference>
<evidence type="ECO:0000256" key="4">
    <source>
        <dbReference type="ARBA" id="ARBA00022475"/>
    </source>
</evidence>
<feature type="transmembrane region" description="Helical" evidence="13">
    <location>
        <begin position="63"/>
        <end position="84"/>
    </location>
</feature>
<keyword evidence="9 13" id="KW-0630">Potassium</keyword>
<feature type="transmembrane region" description="Helical" evidence="13">
    <location>
        <begin position="407"/>
        <end position="430"/>
    </location>
</feature>
<evidence type="ECO:0000256" key="12">
    <source>
        <dbReference type="ARBA" id="ARBA00023136"/>
    </source>
</evidence>
<feature type="transmembrane region" description="Helical" evidence="13">
    <location>
        <begin position="24"/>
        <end position="43"/>
    </location>
</feature>
<keyword evidence="8 13" id="KW-0769">Symport</keyword>
<evidence type="ECO:0000256" key="3">
    <source>
        <dbReference type="ARBA" id="ARBA00022448"/>
    </source>
</evidence>
<reference evidence="16 17" key="1">
    <citation type="journal article" date="2010" name="Science">
        <title>Genomic comparison of the ants Camponotus floridanus and Harpegnathos saltator.</title>
        <authorList>
            <person name="Bonasio R."/>
            <person name="Zhang G."/>
            <person name="Ye C."/>
            <person name="Mutti N.S."/>
            <person name="Fang X."/>
            <person name="Qin N."/>
            <person name="Donahue G."/>
            <person name="Yang P."/>
            <person name="Li Q."/>
            <person name="Li C."/>
            <person name="Zhang P."/>
            <person name="Huang Z."/>
            <person name="Berger S.L."/>
            <person name="Reinberg D."/>
            <person name="Wang J."/>
            <person name="Liebig J."/>
        </authorList>
    </citation>
    <scope>NUCLEOTIDE SEQUENCE [LARGE SCALE GENOMIC DNA]</scope>
    <source>
        <strain evidence="16 17">Hsal</strain>
    </source>
</reference>
<protein>
    <recommendedName>
        <fullName evidence="13">Probable potassium transport system protein Kup</fullName>
    </recommendedName>
</protein>
<comment type="similarity">
    <text evidence="2 13">Belongs to the HAK/KUP transporter (TC 2.A.72) family.</text>
</comment>
<feature type="transmembrane region" description="Helical" evidence="13">
    <location>
        <begin position="436"/>
        <end position="454"/>
    </location>
</feature>
<dbReference type="Proteomes" id="UP000188912">
    <property type="component" value="Chromosome"/>
</dbReference>